<evidence type="ECO:0000313" key="1">
    <source>
        <dbReference type="EMBL" id="SDS47105.1"/>
    </source>
</evidence>
<dbReference type="InterPro" id="IPR005901">
    <property type="entry name" value="GLPGLI"/>
</dbReference>
<name>A0A1H1SGH7_9FLAO</name>
<dbReference type="Proteomes" id="UP000198963">
    <property type="component" value="Chromosome I"/>
</dbReference>
<evidence type="ECO:0000313" key="2">
    <source>
        <dbReference type="Proteomes" id="UP000198963"/>
    </source>
</evidence>
<organism evidence="1 2">
    <name type="scientific">Winogradskyella sediminis</name>
    <dbReference type="NCBI Taxonomy" id="1382466"/>
    <lineage>
        <taxon>Bacteria</taxon>
        <taxon>Pseudomonadati</taxon>
        <taxon>Bacteroidota</taxon>
        <taxon>Flavobacteriia</taxon>
        <taxon>Flavobacteriales</taxon>
        <taxon>Flavobacteriaceae</taxon>
        <taxon>Winogradskyella</taxon>
    </lineage>
</organism>
<sequence>MKYLIILFSSFAFAQNGISIEYLSEINRDNKESSEKEVYVLDNFDEKSIYKPKISNNIKKYVNASSLEKKWYSKKQNITAYKLSSTNTVYSTDKIVYKDLANNELFTNRILITSRAITDESDIDFNWDIVTNKDSVSVLGYNCQKAFTNFRGRTYVAYFTSKLPFPDGPYKFKGLPGMILKVESTDGYYKLEAVNINLNKSKDASLENPFSEEKVLTLDKYKSITKETLIKRLKSSKSVVNSDDDEGPIVIKFTDQLENIGMGVIRVD</sequence>
<gene>
    <name evidence="1" type="ORF">SAMN04489797_1671</name>
</gene>
<dbReference type="AlphaFoldDB" id="A0A1H1SGH7"/>
<reference evidence="1 2" key="1">
    <citation type="submission" date="2016-10" db="EMBL/GenBank/DDBJ databases">
        <authorList>
            <person name="Varghese N."/>
            <person name="Submissions S."/>
        </authorList>
    </citation>
    <scope>NUCLEOTIDE SEQUENCE [LARGE SCALE GENOMIC DNA]</scope>
    <source>
        <strain evidence="1 2">RHA_55</strain>
    </source>
</reference>
<protein>
    <submittedName>
        <fullName evidence="1">GLPGLI family protein</fullName>
    </submittedName>
</protein>
<dbReference type="NCBIfam" id="TIGR01200">
    <property type="entry name" value="GLPGLI"/>
    <property type="match status" value="1"/>
</dbReference>
<dbReference type="Pfam" id="PF09697">
    <property type="entry name" value="Porph_ging"/>
    <property type="match status" value="1"/>
</dbReference>
<dbReference type="RefSeq" id="WP_092446077.1">
    <property type="nucleotide sequence ID" value="NZ_LT629774.1"/>
</dbReference>
<dbReference type="EMBL" id="LT629774">
    <property type="protein sequence ID" value="SDS47105.1"/>
    <property type="molecule type" value="Genomic_DNA"/>
</dbReference>
<proteinExistence type="predicted"/>
<keyword evidence="2" id="KW-1185">Reference proteome</keyword>
<dbReference type="STRING" id="1249933.SAMN04489797_1671"/>
<accession>A0A1H1SGH7</accession>